<dbReference type="GO" id="GO:0003700">
    <property type="term" value="F:DNA-binding transcription factor activity"/>
    <property type="evidence" value="ECO:0007669"/>
    <property type="project" value="InterPro"/>
</dbReference>
<sequence>MLGDLKQLRAFLAIARLGNFTRAAYELNISQSALTIQIQQLETHLRTHLFDRNRRSVNLTPQGLELLPRIERVVTEIEDLVTHAREASDPERGTVTVAALPSLAAGLLPHAIHRLNREYPGITVRIRDTVASRLTYMIRNGEVDFGVGSPVKRDQELVWDKLMTDRFCAFVAPDYPWTTQDTVTLKDLAGPPLILPVRESSIRMHIEAAADKNKISLPAAYEAVYNSTIMAMAAQGLGVAILSELVARGGDTSRLRRISIDNPPLYRYIGILRRAGRSLSRPAELLAEALREVASVDPTDEKKAPRSLAGA</sequence>
<evidence type="ECO:0000313" key="6">
    <source>
        <dbReference type="EMBL" id="QKQ49607.1"/>
    </source>
</evidence>
<evidence type="ECO:0000313" key="7">
    <source>
        <dbReference type="EMBL" id="XAN15902.1"/>
    </source>
</evidence>
<dbReference type="Proteomes" id="UP000509782">
    <property type="component" value="Chromosome"/>
</dbReference>
<dbReference type="PROSITE" id="PS50931">
    <property type="entry name" value="HTH_LYSR"/>
    <property type="match status" value="1"/>
</dbReference>
<dbReference type="Pfam" id="PF03466">
    <property type="entry name" value="LysR_substrate"/>
    <property type="match status" value="1"/>
</dbReference>
<dbReference type="AlphaFoldDB" id="A0A427WHI6"/>
<dbReference type="Pfam" id="PF00126">
    <property type="entry name" value="HTH_1"/>
    <property type="match status" value="1"/>
</dbReference>
<evidence type="ECO:0000256" key="4">
    <source>
        <dbReference type="ARBA" id="ARBA00023163"/>
    </source>
</evidence>
<dbReference type="InterPro" id="IPR000847">
    <property type="entry name" value="LysR_HTH_N"/>
</dbReference>
<name>A0A427WHI6_ACHDE</name>
<dbReference type="InterPro" id="IPR036388">
    <property type="entry name" value="WH-like_DNA-bd_sf"/>
</dbReference>
<dbReference type="Proteomes" id="UP001446337">
    <property type="component" value="Chromosome"/>
</dbReference>
<comment type="similarity">
    <text evidence="1">Belongs to the LysR transcriptional regulatory family.</text>
</comment>
<feature type="domain" description="HTH lysR-type" evidence="5">
    <location>
        <begin position="1"/>
        <end position="60"/>
    </location>
</feature>
<evidence type="ECO:0000256" key="2">
    <source>
        <dbReference type="ARBA" id="ARBA00023015"/>
    </source>
</evidence>
<keyword evidence="4" id="KW-0804">Transcription</keyword>
<dbReference type="EMBL" id="CP154792">
    <property type="protein sequence ID" value="XAN15902.1"/>
    <property type="molecule type" value="Genomic_DNA"/>
</dbReference>
<reference evidence="6 8" key="1">
    <citation type="submission" date="2020-05" db="EMBL/GenBank/DDBJ databases">
        <title>FDA dAtabase for Regulatory Grade micrObial Sequences (FDA-ARGOS): Supporting development and validation of Infectious Disease Dx tests.</title>
        <authorList>
            <person name="Sproer C."/>
            <person name="Gronow S."/>
            <person name="Severitt S."/>
            <person name="Schroder I."/>
            <person name="Tallon L."/>
            <person name="Sadzewicz L."/>
            <person name="Zhao X."/>
            <person name="Vavikolanu K."/>
            <person name="Mehta A."/>
            <person name="Aluvathingal J."/>
            <person name="Nadendla S."/>
            <person name="Myers T."/>
            <person name="Yan Y."/>
            <person name="Sichtig H."/>
        </authorList>
    </citation>
    <scope>NUCLEOTIDE SEQUENCE [LARGE SCALE GENOMIC DNA]</scope>
    <source>
        <strain evidence="6 8">FDAARGOS_787</strain>
    </source>
</reference>
<dbReference type="InterPro" id="IPR005119">
    <property type="entry name" value="LysR_subst-bd"/>
</dbReference>
<reference evidence="7 9" key="2">
    <citation type="submission" date="2024-05" db="EMBL/GenBank/DDBJ databases">
        <title>Achromobacter denitrificans. BP1, complete genome.</title>
        <authorList>
            <person name="Zhang B."/>
        </authorList>
    </citation>
    <scope>NUCLEOTIDE SEQUENCE [LARGE SCALE GENOMIC DNA]</scope>
    <source>
        <strain evidence="7 9">BP1</strain>
    </source>
</reference>
<evidence type="ECO:0000256" key="1">
    <source>
        <dbReference type="ARBA" id="ARBA00009437"/>
    </source>
</evidence>
<dbReference type="SUPFAM" id="SSF46785">
    <property type="entry name" value="Winged helix' DNA-binding domain"/>
    <property type="match status" value="1"/>
</dbReference>
<dbReference type="EMBL" id="CP054569">
    <property type="protein sequence ID" value="QKQ49607.1"/>
    <property type="molecule type" value="Genomic_DNA"/>
</dbReference>
<dbReference type="STRING" id="32002.BVK87_12730"/>
<dbReference type="PANTHER" id="PTHR30419">
    <property type="entry name" value="HTH-TYPE TRANSCRIPTIONAL REGULATOR YBHD"/>
    <property type="match status" value="1"/>
</dbReference>
<dbReference type="FunFam" id="1.10.10.10:FF:000001">
    <property type="entry name" value="LysR family transcriptional regulator"/>
    <property type="match status" value="1"/>
</dbReference>
<gene>
    <name evidence="7" type="ORF">AAIK43_31755</name>
    <name evidence="6" type="ORF">FOC81_24005</name>
</gene>
<dbReference type="Gene3D" id="1.10.10.10">
    <property type="entry name" value="Winged helix-like DNA-binding domain superfamily/Winged helix DNA-binding domain"/>
    <property type="match status" value="1"/>
</dbReference>
<protein>
    <submittedName>
        <fullName evidence="6">LysR family transcriptional regulator</fullName>
    </submittedName>
</protein>
<dbReference type="InterPro" id="IPR050950">
    <property type="entry name" value="HTH-type_LysR_regulators"/>
</dbReference>
<dbReference type="PANTHER" id="PTHR30419:SF8">
    <property type="entry name" value="NITROGEN ASSIMILATION TRANSCRIPTIONAL ACTIVATOR-RELATED"/>
    <property type="match status" value="1"/>
</dbReference>
<dbReference type="RefSeq" id="WP_088148274.1">
    <property type="nucleotide sequence ID" value="NZ_BLWG01000005.1"/>
</dbReference>
<keyword evidence="3" id="KW-0238">DNA-binding</keyword>
<dbReference type="Gene3D" id="3.40.190.290">
    <property type="match status" value="1"/>
</dbReference>
<keyword evidence="9" id="KW-1185">Reference proteome</keyword>
<dbReference type="PRINTS" id="PR00039">
    <property type="entry name" value="HTHLYSR"/>
</dbReference>
<evidence type="ECO:0000313" key="9">
    <source>
        <dbReference type="Proteomes" id="UP001446337"/>
    </source>
</evidence>
<accession>A0A427WHI6</accession>
<dbReference type="GO" id="GO:0005829">
    <property type="term" value="C:cytosol"/>
    <property type="evidence" value="ECO:0007669"/>
    <property type="project" value="TreeGrafter"/>
</dbReference>
<dbReference type="CDD" id="cd08440">
    <property type="entry name" value="PBP2_LTTR_like_4"/>
    <property type="match status" value="1"/>
</dbReference>
<dbReference type="OrthoDB" id="8675247at2"/>
<proteinExistence type="inferred from homology"/>
<evidence type="ECO:0000259" key="5">
    <source>
        <dbReference type="PROSITE" id="PS50931"/>
    </source>
</evidence>
<evidence type="ECO:0000313" key="8">
    <source>
        <dbReference type="Proteomes" id="UP000509782"/>
    </source>
</evidence>
<organism evidence="6 8">
    <name type="scientific">Achromobacter denitrificans</name>
    <name type="common">Alcaligenes denitrificans</name>
    <dbReference type="NCBI Taxonomy" id="32002"/>
    <lineage>
        <taxon>Bacteria</taxon>
        <taxon>Pseudomonadati</taxon>
        <taxon>Pseudomonadota</taxon>
        <taxon>Betaproteobacteria</taxon>
        <taxon>Burkholderiales</taxon>
        <taxon>Alcaligenaceae</taxon>
        <taxon>Achromobacter</taxon>
    </lineage>
</organism>
<dbReference type="GO" id="GO:0003677">
    <property type="term" value="F:DNA binding"/>
    <property type="evidence" value="ECO:0007669"/>
    <property type="project" value="UniProtKB-KW"/>
</dbReference>
<keyword evidence="2" id="KW-0805">Transcription regulation</keyword>
<evidence type="ECO:0000256" key="3">
    <source>
        <dbReference type="ARBA" id="ARBA00023125"/>
    </source>
</evidence>
<dbReference type="InterPro" id="IPR036390">
    <property type="entry name" value="WH_DNA-bd_sf"/>
</dbReference>
<dbReference type="SUPFAM" id="SSF53850">
    <property type="entry name" value="Periplasmic binding protein-like II"/>
    <property type="match status" value="1"/>
</dbReference>